<dbReference type="SUPFAM" id="SSF63712">
    <property type="entry name" value="Nicotinic receptor ligand binding domain-like"/>
    <property type="match status" value="1"/>
</dbReference>
<dbReference type="EMBL" id="JAWDGP010004731">
    <property type="protein sequence ID" value="KAK3762273.1"/>
    <property type="molecule type" value="Genomic_DNA"/>
</dbReference>
<keyword evidence="4 5" id="KW-0472">Membrane</keyword>
<organism evidence="9 10">
    <name type="scientific">Elysia crispata</name>
    <name type="common">lettuce slug</name>
    <dbReference type="NCBI Taxonomy" id="231223"/>
    <lineage>
        <taxon>Eukaryota</taxon>
        <taxon>Metazoa</taxon>
        <taxon>Spiralia</taxon>
        <taxon>Lophotrochozoa</taxon>
        <taxon>Mollusca</taxon>
        <taxon>Gastropoda</taxon>
        <taxon>Heterobranchia</taxon>
        <taxon>Euthyneura</taxon>
        <taxon>Panpulmonata</taxon>
        <taxon>Sacoglossa</taxon>
        <taxon>Placobranchoidea</taxon>
        <taxon>Plakobranchidae</taxon>
        <taxon>Elysia</taxon>
    </lineage>
</organism>
<dbReference type="GO" id="GO:0005230">
    <property type="term" value="F:extracellular ligand-gated monoatomic ion channel activity"/>
    <property type="evidence" value="ECO:0007669"/>
    <property type="project" value="InterPro"/>
</dbReference>
<feature type="region of interest" description="Disordered" evidence="6">
    <location>
        <begin position="377"/>
        <end position="397"/>
    </location>
</feature>
<dbReference type="InterPro" id="IPR036734">
    <property type="entry name" value="Neur_chan_lig-bd_sf"/>
</dbReference>
<protein>
    <recommendedName>
        <fullName evidence="11">Neurotransmitter-gated ion-channel ligand-binding domain-containing protein</fullName>
    </recommendedName>
</protein>
<keyword evidence="10" id="KW-1185">Reference proteome</keyword>
<comment type="similarity">
    <text evidence="5">Belongs to the ligand-gated ion channel (TC 1.A.9) family.</text>
</comment>
<feature type="transmembrane region" description="Helical" evidence="5">
    <location>
        <begin position="235"/>
        <end position="256"/>
    </location>
</feature>
<feature type="domain" description="Neurotransmitter-gated ion-channel ligand-binding" evidence="7">
    <location>
        <begin position="33"/>
        <end position="232"/>
    </location>
</feature>
<sequence>MVMSWFSIAFNQAIITMLAVPAITEGATIKQAQDLYNEIILSHDARTRPIQNQSMAVEVAISASILSLLAVDEVRQSISVNLLVRLSWTDELRRWTPSSYGDLTMVDLSVGDLWVPKLLNGNSVSRRDTFSTDYAPLFMLNQGRVIHAPGGILHTACLMDMTHYPFDSQTCGIELISGSSQKFVQLTPSSTKLEKESYIENSEWELLNTSMTVSETDGTTYANFEIHIKRKPGHIVLTILVPVNIVSCLSSLVFLIPVDSGERVSFSITALLALSVYTSEISKSLPNNSDTVPFMVVNLACLLLHAATAIVVNLAALMHHHKRKSSNNNINNSRSHKRLDNDPHDGDFISISDDQFSDFDSGRHTLENGDVGVIGHTSTDGSVSNTSSQSVNDSSSASSKQNQAWKLSLSSIIIACARKLNYGETDFRSTTGYKHSGHDGRAEKYPWSYRLLMWVLQFVGLVDLVMFMVFFLSWVIITIVFIALFTKG</sequence>
<dbReference type="InterPro" id="IPR018000">
    <property type="entry name" value="Neurotransmitter_ion_chnl_CS"/>
</dbReference>
<proteinExistence type="inferred from homology"/>
<dbReference type="Pfam" id="PF02932">
    <property type="entry name" value="Neur_chan_memb"/>
    <property type="match status" value="1"/>
</dbReference>
<dbReference type="InterPro" id="IPR006029">
    <property type="entry name" value="Neurotrans-gated_channel_TM"/>
</dbReference>
<dbReference type="Gene3D" id="1.20.58.390">
    <property type="entry name" value="Neurotransmitter-gated ion-channel transmembrane domain"/>
    <property type="match status" value="1"/>
</dbReference>
<reference evidence="9" key="1">
    <citation type="journal article" date="2023" name="G3 (Bethesda)">
        <title>A reference genome for the long-term kleptoplast-retaining sea slug Elysia crispata morphotype clarki.</title>
        <authorList>
            <person name="Eastman K.E."/>
            <person name="Pendleton A.L."/>
            <person name="Shaikh M.A."/>
            <person name="Suttiyut T."/>
            <person name="Ogas R."/>
            <person name="Tomko P."/>
            <person name="Gavelis G."/>
            <person name="Widhalm J.R."/>
            <person name="Wisecaver J.H."/>
        </authorList>
    </citation>
    <scope>NUCLEOTIDE SEQUENCE</scope>
    <source>
        <strain evidence="9">ECLA1</strain>
    </source>
</reference>
<evidence type="ECO:0000259" key="8">
    <source>
        <dbReference type="Pfam" id="PF02932"/>
    </source>
</evidence>
<dbReference type="InterPro" id="IPR006201">
    <property type="entry name" value="Neur_channel"/>
</dbReference>
<keyword evidence="5" id="KW-0407">Ion channel</keyword>
<keyword evidence="5" id="KW-0406">Ion transport</keyword>
<feature type="transmembrane region" description="Helical" evidence="5">
    <location>
        <begin position="292"/>
        <end position="317"/>
    </location>
</feature>
<dbReference type="Pfam" id="PF02931">
    <property type="entry name" value="Neur_chan_LBD"/>
    <property type="match status" value="1"/>
</dbReference>
<dbReference type="InterPro" id="IPR006202">
    <property type="entry name" value="Neur_chan_lig-bd"/>
</dbReference>
<evidence type="ECO:0000256" key="2">
    <source>
        <dbReference type="ARBA" id="ARBA00022692"/>
    </source>
</evidence>
<dbReference type="CDD" id="cd19051">
    <property type="entry name" value="LGIC_TM_cation"/>
    <property type="match status" value="1"/>
</dbReference>
<dbReference type="CDD" id="cd18989">
    <property type="entry name" value="LGIC_ECD_cation"/>
    <property type="match status" value="1"/>
</dbReference>
<dbReference type="GO" id="GO:0016020">
    <property type="term" value="C:membrane"/>
    <property type="evidence" value="ECO:0007669"/>
    <property type="project" value="UniProtKB-SubCell"/>
</dbReference>
<dbReference type="Proteomes" id="UP001283361">
    <property type="component" value="Unassembled WGS sequence"/>
</dbReference>
<comment type="subcellular location">
    <subcellularLocation>
        <location evidence="1">Membrane</location>
        <topology evidence="1">Multi-pass membrane protein</topology>
    </subcellularLocation>
</comment>
<evidence type="ECO:0000256" key="3">
    <source>
        <dbReference type="ARBA" id="ARBA00022989"/>
    </source>
</evidence>
<comment type="caution">
    <text evidence="9">The sequence shown here is derived from an EMBL/GenBank/DDBJ whole genome shotgun (WGS) entry which is preliminary data.</text>
</comment>
<evidence type="ECO:0000256" key="1">
    <source>
        <dbReference type="ARBA" id="ARBA00004141"/>
    </source>
</evidence>
<dbReference type="PROSITE" id="PS00236">
    <property type="entry name" value="NEUROTR_ION_CHANNEL"/>
    <property type="match status" value="1"/>
</dbReference>
<comment type="caution">
    <text evidence="5">Lacks conserved residue(s) required for the propagation of feature annotation.</text>
</comment>
<keyword evidence="3 5" id="KW-1133">Transmembrane helix</keyword>
<keyword evidence="5" id="KW-0813">Transport</keyword>
<gene>
    <name evidence="9" type="ORF">RRG08_037923</name>
</gene>
<evidence type="ECO:0000256" key="6">
    <source>
        <dbReference type="SAM" id="MobiDB-lite"/>
    </source>
</evidence>
<dbReference type="Gene3D" id="2.70.170.10">
    <property type="entry name" value="Neurotransmitter-gated ion-channel ligand-binding domain"/>
    <property type="match status" value="1"/>
</dbReference>
<keyword evidence="5" id="KW-0732">Signal</keyword>
<dbReference type="PANTHER" id="PTHR18945">
    <property type="entry name" value="NEUROTRANSMITTER GATED ION CHANNEL"/>
    <property type="match status" value="1"/>
</dbReference>
<dbReference type="InterPro" id="IPR036719">
    <property type="entry name" value="Neuro-gated_channel_TM_sf"/>
</dbReference>
<feature type="region of interest" description="Disordered" evidence="6">
    <location>
        <begin position="323"/>
        <end position="344"/>
    </location>
</feature>
<evidence type="ECO:0000256" key="4">
    <source>
        <dbReference type="ARBA" id="ARBA00023136"/>
    </source>
</evidence>
<evidence type="ECO:0000313" key="10">
    <source>
        <dbReference type="Proteomes" id="UP001283361"/>
    </source>
</evidence>
<feature type="transmembrane region" description="Helical" evidence="5">
    <location>
        <begin position="451"/>
        <end position="484"/>
    </location>
</feature>
<dbReference type="PRINTS" id="PR00252">
    <property type="entry name" value="NRIONCHANNEL"/>
</dbReference>
<evidence type="ECO:0000313" key="9">
    <source>
        <dbReference type="EMBL" id="KAK3762273.1"/>
    </source>
</evidence>
<evidence type="ECO:0008006" key="11">
    <source>
        <dbReference type="Google" id="ProtNLM"/>
    </source>
</evidence>
<dbReference type="AlphaFoldDB" id="A0AAE0Z3U0"/>
<accession>A0AAE0Z3U0</accession>
<dbReference type="InterPro" id="IPR038050">
    <property type="entry name" value="Neuro_actylchol_rec"/>
</dbReference>
<dbReference type="GO" id="GO:0004888">
    <property type="term" value="F:transmembrane signaling receptor activity"/>
    <property type="evidence" value="ECO:0007669"/>
    <property type="project" value="InterPro"/>
</dbReference>
<evidence type="ECO:0000259" key="7">
    <source>
        <dbReference type="Pfam" id="PF02931"/>
    </source>
</evidence>
<evidence type="ECO:0000256" key="5">
    <source>
        <dbReference type="RuleBase" id="RU000687"/>
    </source>
</evidence>
<keyword evidence="2 5" id="KW-0812">Transmembrane</keyword>
<feature type="chain" id="PRO_5041769868" description="Neurotransmitter-gated ion-channel ligand-binding domain-containing protein" evidence="5">
    <location>
        <begin position="27"/>
        <end position="488"/>
    </location>
</feature>
<dbReference type="SUPFAM" id="SSF90112">
    <property type="entry name" value="Neurotransmitter-gated ion-channel transmembrane pore"/>
    <property type="match status" value="1"/>
</dbReference>
<feature type="domain" description="Neurotransmitter-gated ion-channel transmembrane" evidence="8">
    <location>
        <begin position="240"/>
        <end position="356"/>
    </location>
</feature>
<feature type="signal peptide" evidence="5">
    <location>
        <begin position="1"/>
        <end position="26"/>
    </location>
</feature>
<name>A0AAE0Z3U0_9GAST</name>